<organism evidence="5 6">
    <name type="scientific">Platanthera zijinensis</name>
    <dbReference type="NCBI Taxonomy" id="2320716"/>
    <lineage>
        <taxon>Eukaryota</taxon>
        <taxon>Viridiplantae</taxon>
        <taxon>Streptophyta</taxon>
        <taxon>Embryophyta</taxon>
        <taxon>Tracheophyta</taxon>
        <taxon>Spermatophyta</taxon>
        <taxon>Magnoliopsida</taxon>
        <taxon>Liliopsida</taxon>
        <taxon>Asparagales</taxon>
        <taxon>Orchidaceae</taxon>
        <taxon>Orchidoideae</taxon>
        <taxon>Orchideae</taxon>
        <taxon>Orchidinae</taxon>
        <taxon>Platanthera</taxon>
    </lineage>
</organism>
<accession>A0AAP0GBQ1</accession>
<dbReference type="InterPro" id="IPR036390">
    <property type="entry name" value="WH_DNA-bd_sf"/>
</dbReference>
<evidence type="ECO:0000313" key="6">
    <source>
        <dbReference type="Proteomes" id="UP001418222"/>
    </source>
</evidence>
<feature type="compositionally biased region" description="Low complexity" evidence="3">
    <location>
        <begin position="160"/>
        <end position="178"/>
    </location>
</feature>
<reference evidence="5 6" key="1">
    <citation type="journal article" date="2022" name="Nat. Plants">
        <title>Genomes of leafy and leafless Platanthera orchids illuminate the evolution of mycoheterotrophy.</title>
        <authorList>
            <person name="Li M.H."/>
            <person name="Liu K.W."/>
            <person name="Li Z."/>
            <person name="Lu H.C."/>
            <person name="Ye Q.L."/>
            <person name="Zhang D."/>
            <person name="Wang J.Y."/>
            <person name="Li Y.F."/>
            <person name="Zhong Z.M."/>
            <person name="Liu X."/>
            <person name="Yu X."/>
            <person name="Liu D.K."/>
            <person name="Tu X.D."/>
            <person name="Liu B."/>
            <person name="Hao Y."/>
            <person name="Liao X.Y."/>
            <person name="Jiang Y.T."/>
            <person name="Sun W.H."/>
            <person name="Chen J."/>
            <person name="Chen Y.Q."/>
            <person name="Ai Y."/>
            <person name="Zhai J.W."/>
            <person name="Wu S.S."/>
            <person name="Zhou Z."/>
            <person name="Hsiao Y.Y."/>
            <person name="Wu W.L."/>
            <person name="Chen Y.Y."/>
            <person name="Lin Y.F."/>
            <person name="Hsu J.L."/>
            <person name="Li C.Y."/>
            <person name="Wang Z.W."/>
            <person name="Zhao X."/>
            <person name="Zhong W.Y."/>
            <person name="Ma X.K."/>
            <person name="Ma L."/>
            <person name="Huang J."/>
            <person name="Chen G.Z."/>
            <person name="Huang M.Z."/>
            <person name="Huang L."/>
            <person name="Peng D.H."/>
            <person name="Luo Y.B."/>
            <person name="Zou S.Q."/>
            <person name="Chen S.P."/>
            <person name="Lan S."/>
            <person name="Tsai W.C."/>
            <person name="Van de Peer Y."/>
            <person name="Liu Z.J."/>
        </authorList>
    </citation>
    <scope>NUCLEOTIDE SEQUENCE [LARGE SCALE GENOMIC DNA]</scope>
    <source>
        <strain evidence="5">Lor287</strain>
    </source>
</reference>
<dbReference type="PANTHER" id="PTHR22792">
    <property type="entry name" value="LUPUS LA PROTEIN-RELATED"/>
    <property type="match status" value="1"/>
</dbReference>
<dbReference type="GO" id="GO:0005737">
    <property type="term" value="C:cytoplasm"/>
    <property type="evidence" value="ECO:0007669"/>
    <property type="project" value="UniProtKB-ARBA"/>
</dbReference>
<name>A0AAP0GBQ1_9ASPA</name>
<dbReference type="SMART" id="SM00715">
    <property type="entry name" value="LA"/>
    <property type="match status" value="1"/>
</dbReference>
<dbReference type="Gene3D" id="1.10.10.10">
    <property type="entry name" value="Winged helix-like DNA-binding domain superfamily/Winged helix DNA-binding domain"/>
    <property type="match status" value="1"/>
</dbReference>
<dbReference type="Proteomes" id="UP001418222">
    <property type="component" value="Unassembled WGS sequence"/>
</dbReference>
<feature type="compositionally biased region" description="Basic and acidic residues" evidence="3">
    <location>
        <begin position="283"/>
        <end position="293"/>
    </location>
</feature>
<dbReference type="EMBL" id="JBBWWQ010000004">
    <property type="protein sequence ID" value="KAK8949700.1"/>
    <property type="molecule type" value="Genomic_DNA"/>
</dbReference>
<dbReference type="InterPro" id="IPR006630">
    <property type="entry name" value="La_HTH"/>
</dbReference>
<sequence>MASTVDNTTSLRSAQVIPKISPSSSHVVCGEHEQGGDGDAAAAATTFPYSPLTSPMFSKALSGRSPLNPSVETQSPRSSAGSEHGGSGNAADTFPTSRGKKPAWKIPSNSAIEIGSVMDAVSWPALTESAKASPKSPSAEFLKALSDGSVSGPQGSSVLSPSKKSPNNQNQNSTQNSSASRDQSVKGGLVSDCSSSSNNNSFSGSSDVGLPLPSSSPKESSQSVYSKPPSLENSPRGPPIQNSGNTDNDRDHKAGKMFQPHAGNGHHRGYGGGRRGNSSNHNSRRDGERGGYDWNHRNFVRDVHMQQLHQQRGVRPYLRPSSVAAAPFITPPPLRPFSNHMGFPDFPSPIYYVAAPSHPESLRGVPFAPHLAHAPQMMLFPASDPQRAMLLKQIDYYFSPDNLCKDLFLRQNMDEQGWVPISVIADFNRVKQMTNSIQYLIDTVQLSSVVEVQGDKIRKRNDWMVWVLHPAEDFESLEAHFDNMYLDLEAPSNTGLRGSTKNDVTYSRSASMNLNSQLSARNLEEDGGQVGNYSDRVWNMRTLVRNDTM</sequence>
<protein>
    <recommendedName>
        <fullName evidence="4">HTH La-type RNA-binding domain-containing protein</fullName>
    </recommendedName>
</protein>
<feature type="compositionally biased region" description="Low complexity" evidence="3">
    <location>
        <begin position="191"/>
        <end position="226"/>
    </location>
</feature>
<dbReference type="Pfam" id="PF05383">
    <property type="entry name" value="La"/>
    <property type="match status" value="1"/>
</dbReference>
<feature type="region of interest" description="Disordered" evidence="3">
    <location>
        <begin position="1"/>
        <end position="43"/>
    </location>
</feature>
<keyword evidence="1 2" id="KW-0694">RNA-binding</keyword>
<dbReference type="GO" id="GO:0003723">
    <property type="term" value="F:RNA binding"/>
    <property type="evidence" value="ECO:0007669"/>
    <property type="project" value="UniProtKB-UniRule"/>
</dbReference>
<feature type="compositionally biased region" description="Polar residues" evidence="3">
    <location>
        <begin position="148"/>
        <end position="159"/>
    </location>
</feature>
<dbReference type="InterPro" id="IPR045180">
    <property type="entry name" value="La_dom_prot"/>
</dbReference>
<dbReference type="InterPro" id="IPR036388">
    <property type="entry name" value="WH-like_DNA-bd_sf"/>
</dbReference>
<dbReference type="PROSITE" id="PS50961">
    <property type="entry name" value="HTH_LA"/>
    <property type="match status" value="1"/>
</dbReference>
<evidence type="ECO:0000256" key="2">
    <source>
        <dbReference type="PROSITE-ProRule" id="PRU00332"/>
    </source>
</evidence>
<gene>
    <name evidence="5" type="ORF">KSP39_PZI005229</name>
</gene>
<evidence type="ECO:0000256" key="3">
    <source>
        <dbReference type="SAM" id="MobiDB-lite"/>
    </source>
</evidence>
<proteinExistence type="predicted"/>
<feature type="region of interest" description="Disordered" evidence="3">
    <location>
        <begin position="58"/>
        <end position="111"/>
    </location>
</feature>
<dbReference type="SUPFAM" id="SSF46785">
    <property type="entry name" value="Winged helix' DNA-binding domain"/>
    <property type="match status" value="1"/>
</dbReference>
<dbReference type="PANTHER" id="PTHR22792:SF132">
    <property type="entry name" value="LA-RELATED PROTEIN 1"/>
    <property type="match status" value="1"/>
</dbReference>
<feature type="compositionally biased region" description="Polar residues" evidence="3">
    <location>
        <begin position="1"/>
        <end position="13"/>
    </location>
</feature>
<evidence type="ECO:0000259" key="4">
    <source>
        <dbReference type="PROSITE" id="PS50961"/>
    </source>
</evidence>
<feature type="compositionally biased region" description="Polar residues" evidence="3">
    <location>
        <begin position="65"/>
        <end position="81"/>
    </location>
</feature>
<feature type="region of interest" description="Disordered" evidence="3">
    <location>
        <begin position="127"/>
        <end position="293"/>
    </location>
</feature>
<evidence type="ECO:0000313" key="5">
    <source>
        <dbReference type="EMBL" id="KAK8949700.1"/>
    </source>
</evidence>
<keyword evidence="6" id="KW-1185">Reference proteome</keyword>
<dbReference type="CDD" id="cd07323">
    <property type="entry name" value="LAM"/>
    <property type="match status" value="1"/>
</dbReference>
<evidence type="ECO:0000256" key="1">
    <source>
        <dbReference type="ARBA" id="ARBA00022884"/>
    </source>
</evidence>
<comment type="caution">
    <text evidence="5">The sequence shown here is derived from an EMBL/GenBank/DDBJ whole genome shotgun (WGS) entry which is preliminary data.</text>
</comment>
<feature type="compositionally biased region" description="Low complexity" evidence="3">
    <location>
        <begin position="129"/>
        <end position="139"/>
    </location>
</feature>
<feature type="domain" description="HTH La-type RNA-binding" evidence="4">
    <location>
        <begin position="380"/>
        <end position="469"/>
    </location>
</feature>
<dbReference type="AlphaFoldDB" id="A0AAP0GBQ1"/>